<protein>
    <submittedName>
        <fullName evidence="1">Uncharacterized protein</fullName>
    </submittedName>
</protein>
<accession>A0A7D8UQ53</accession>
<sequence>MSEGVVETINPAFETFFELLGNDNGRPENSKLLLTISLRRGLVPGFHINPDEEYPHGTWFTMDLPNTIAKLRTIYTLDTVGVEVERKNIQTRWEILSQSDFDFTAPSRFNGKKQSMI</sequence>
<reference evidence="1 2" key="1">
    <citation type="submission" date="2018-05" db="EMBL/GenBank/DDBJ databases">
        <title>Whole genome sequencing for identification of molecular markers to develop diagnostic detection tools for the regulated plant pathogen Lachnellula willkommii.</title>
        <authorList>
            <person name="Giroux E."/>
            <person name="Bilodeau G."/>
        </authorList>
    </citation>
    <scope>NUCLEOTIDE SEQUENCE [LARGE SCALE GENOMIC DNA]</scope>
    <source>
        <strain evidence="1 2">CBS 625.97</strain>
    </source>
</reference>
<organism evidence="1 2">
    <name type="scientific">Lachnellula cervina</name>
    <dbReference type="NCBI Taxonomy" id="1316786"/>
    <lineage>
        <taxon>Eukaryota</taxon>
        <taxon>Fungi</taxon>
        <taxon>Dikarya</taxon>
        <taxon>Ascomycota</taxon>
        <taxon>Pezizomycotina</taxon>
        <taxon>Leotiomycetes</taxon>
        <taxon>Helotiales</taxon>
        <taxon>Lachnaceae</taxon>
        <taxon>Lachnellula</taxon>
    </lineage>
</organism>
<comment type="caution">
    <text evidence="1">The sequence shown here is derived from an EMBL/GenBank/DDBJ whole genome shotgun (WGS) entry which is preliminary data.</text>
</comment>
<evidence type="ECO:0000313" key="2">
    <source>
        <dbReference type="Proteomes" id="UP000481288"/>
    </source>
</evidence>
<gene>
    <name evidence="1" type="ORF">LCER1_G002283</name>
</gene>
<dbReference type="Proteomes" id="UP000481288">
    <property type="component" value="Unassembled WGS sequence"/>
</dbReference>
<dbReference type="OrthoDB" id="5272396at2759"/>
<keyword evidence="2" id="KW-1185">Reference proteome</keyword>
<proteinExistence type="predicted"/>
<dbReference type="EMBL" id="QGMG01000292">
    <property type="protein sequence ID" value="TVY54927.1"/>
    <property type="molecule type" value="Genomic_DNA"/>
</dbReference>
<dbReference type="AlphaFoldDB" id="A0A7D8UQ53"/>
<name>A0A7D8UQ53_9HELO</name>
<evidence type="ECO:0000313" key="1">
    <source>
        <dbReference type="EMBL" id="TVY54927.1"/>
    </source>
</evidence>